<keyword evidence="1 4" id="KW-0808">Transferase</keyword>
<dbReference type="PANTHER" id="PTHR43877:SF1">
    <property type="entry name" value="ACETYLTRANSFERASE"/>
    <property type="match status" value="1"/>
</dbReference>
<dbReference type="EC" id="2.3.1.-" evidence="4"/>
<dbReference type="InterPro" id="IPR000182">
    <property type="entry name" value="GNAT_dom"/>
</dbReference>
<dbReference type="Gene3D" id="3.40.630.30">
    <property type="match status" value="1"/>
</dbReference>
<keyword evidence="2 4" id="KW-0012">Acyltransferase</keyword>
<dbReference type="GO" id="GO:0016746">
    <property type="term" value="F:acyltransferase activity"/>
    <property type="evidence" value="ECO:0007669"/>
    <property type="project" value="UniProtKB-KW"/>
</dbReference>
<feature type="domain" description="N-acetyltransferase" evidence="3">
    <location>
        <begin position="156"/>
        <end position="300"/>
    </location>
</feature>
<dbReference type="InterPro" id="IPR050832">
    <property type="entry name" value="Bact_Acetyltransf"/>
</dbReference>
<dbReference type="SUPFAM" id="SSF55729">
    <property type="entry name" value="Acyl-CoA N-acyltransferases (Nat)"/>
    <property type="match status" value="2"/>
</dbReference>
<dbReference type="Pfam" id="PF13508">
    <property type="entry name" value="Acetyltransf_7"/>
    <property type="match status" value="1"/>
</dbReference>
<accession>A0ABW2AET6</accession>
<evidence type="ECO:0000256" key="1">
    <source>
        <dbReference type="ARBA" id="ARBA00022679"/>
    </source>
</evidence>
<name>A0ABW2AET6_9MICO</name>
<dbReference type="PROSITE" id="PS51186">
    <property type="entry name" value="GNAT"/>
    <property type="match status" value="2"/>
</dbReference>
<reference evidence="5" key="1">
    <citation type="journal article" date="2019" name="Int. J. Syst. Evol. Microbiol.">
        <title>The Global Catalogue of Microorganisms (GCM) 10K type strain sequencing project: providing services to taxonomists for standard genome sequencing and annotation.</title>
        <authorList>
            <consortium name="The Broad Institute Genomics Platform"/>
            <consortium name="The Broad Institute Genome Sequencing Center for Infectious Disease"/>
            <person name="Wu L."/>
            <person name="Ma J."/>
        </authorList>
    </citation>
    <scope>NUCLEOTIDE SEQUENCE [LARGE SCALE GENOMIC DNA]</scope>
    <source>
        <strain evidence="5">CCUG 58127</strain>
    </source>
</reference>
<feature type="domain" description="N-acetyltransferase" evidence="3">
    <location>
        <begin position="5"/>
        <end position="148"/>
    </location>
</feature>
<dbReference type="PANTHER" id="PTHR43877">
    <property type="entry name" value="AMINOALKYLPHOSPHONATE N-ACETYLTRANSFERASE-RELATED-RELATED"/>
    <property type="match status" value="1"/>
</dbReference>
<dbReference type="RefSeq" id="WP_382400238.1">
    <property type="nucleotide sequence ID" value="NZ_JBHSWH010000001.1"/>
</dbReference>
<organism evidence="4 5">
    <name type="scientific">Flexivirga alba</name>
    <dbReference type="NCBI Taxonomy" id="702742"/>
    <lineage>
        <taxon>Bacteria</taxon>
        <taxon>Bacillati</taxon>
        <taxon>Actinomycetota</taxon>
        <taxon>Actinomycetes</taxon>
        <taxon>Micrococcales</taxon>
        <taxon>Dermacoccaceae</taxon>
        <taxon>Flexivirga</taxon>
    </lineage>
</organism>
<sequence length="300" mass="32942">MTTGFAIRPARPEDAEAVAAVRRLVFPYKVMSAGMVRHAITAERRRERFLSLVAEQHGNVVGWGNAGLNIWTSTPGQGKAAIFVHPDHRQAGIGSELSERLHQHLADAGAQRTQSFIQQDSFGFAATRGYDEIRRMHFSGVPLTELPKQPETPNGITLRSYDELDPRAAYTAEMLASVDEPTDTPTDSIDYDDWIKDFWNDPAIDKRLSFAALAGEEVVSFTLAETDGDRLWSAFSGTVPQHRGRGLSKLVKSAALHRAADAGVATAYTSNDDRNGAMLTVNDWLGYRRTATEIGAARTL</sequence>
<evidence type="ECO:0000313" key="4">
    <source>
        <dbReference type="EMBL" id="MFC6705263.1"/>
    </source>
</evidence>
<keyword evidence="5" id="KW-1185">Reference proteome</keyword>
<dbReference type="Proteomes" id="UP001596298">
    <property type="component" value="Unassembled WGS sequence"/>
</dbReference>
<evidence type="ECO:0000256" key="2">
    <source>
        <dbReference type="ARBA" id="ARBA00023315"/>
    </source>
</evidence>
<proteinExistence type="predicted"/>
<evidence type="ECO:0000259" key="3">
    <source>
        <dbReference type="PROSITE" id="PS51186"/>
    </source>
</evidence>
<protein>
    <submittedName>
        <fullName evidence="4">GNAT family N-acetyltransferase</fullName>
        <ecNumber evidence="4">2.3.1.-</ecNumber>
    </submittedName>
</protein>
<gene>
    <name evidence="4" type="ORF">ACFQDH_08285</name>
</gene>
<dbReference type="CDD" id="cd04301">
    <property type="entry name" value="NAT_SF"/>
    <property type="match status" value="1"/>
</dbReference>
<dbReference type="EMBL" id="JBHSWH010000001">
    <property type="protein sequence ID" value="MFC6705263.1"/>
    <property type="molecule type" value="Genomic_DNA"/>
</dbReference>
<dbReference type="InterPro" id="IPR016181">
    <property type="entry name" value="Acyl_CoA_acyltransferase"/>
</dbReference>
<comment type="caution">
    <text evidence="4">The sequence shown here is derived from an EMBL/GenBank/DDBJ whole genome shotgun (WGS) entry which is preliminary data.</text>
</comment>
<evidence type="ECO:0000313" key="5">
    <source>
        <dbReference type="Proteomes" id="UP001596298"/>
    </source>
</evidence>